<proteinExistence type="predicted"/>
<reference evidence="2" key="2">
    <citation type="submission" date="2025-08" db="UniProtKB">
        <authorList>
            <consortium name="Ensembl"/>
        </authorList>
    </citation>
    <scope>IDENTIFICATION</scope>
</reference>
<sequence length="187" mass="21605">RTNSCSWLCFYGIPSGKDNPERKNLWISVIKRPSDLPGEGAKSDDLLSPDWVPSVLTHRPATKKRKRGKGMERYEQHNRMKNKRAEQDAVDVLQELSAVPDTEPTPPAEDEQQCQNRTEENRRFKDTLPECKSVSNSQYLLNRLGVRAFSYRAPLLWNQLSPWVKEADTLTTFKSRLKTFLLVRQGF</sequence>
<dbReference type="Ensembl" id="ENSSAUT00010025472.1">
    <property type="protein sequence ID" value="ENSSAUP00010024108.1"/>
    <property type="gene ID" value="ENSSAUG00010010589.1"/>
</dbReference>
<evidence type="ECO:0000313" key="2">
    <source>
        <dbReference type="Ensembl" id="ENSSAUP00010024108.1"/>
    </source>
</evidence>
<accession>A0A671VB84</accession>
<feature type="region of interest" description="Disordered" evidence="1">
    <location>
        <begin position="59"/>
        <end position="121"/>
    </location>
</feature>
<reference evidence="2" key="3">
    <citation type="submission" date="2025-09" db="UniProtKB">
        <authorList>
            <consortium name="Ensembl"/>
        </authorList>
    </citation>
    <scope>IDENTIFICATION</scope>
</reference>
<keyword evidence="3" id="KW-1185">Reference proteome</keyword>
<dbReference type="Proteomes" id="UP000472265">
    <property type="component" value="Chromosome 18"/>
</dbReference>
<reference evidence="2" key="1">
    <citation type="submission" date="2021-04" db="EMBL/GenBank/DDBJ databases">
        <authorList>
            <consortium name="Wellcome Sanger Institute Data Sharing"/>
        </authorList>
    </citation>
    <scope>NUCLEOTIDE SEQUENCE [LARGE SCALE GENOMIC DNA]</scope>
</reference>
<dbReference type="AlphaFoldDB" id="A0A671VB84"/>
<dbReference type="InParanoid" id="A0A671VB84"/>
<protein>
    <submittedName>
        <fullName evidence="2">Uncharacterized protein</fullName>
    </submittedName>
</protein>
<dbReference type="GeneTree" id="ENSGT00940000180456"/>
<name>A0A671VB84_SPAAU</name>
<evidence type="ECO:0000313" key="3">
    <source>
        <dbReference type="Proteomes" id="UP000472265"/>
    </source>
</evidence>
<evidence type="ECO:0000256" key="1">
    <source>
        <dbReference type="SAM" id="MobiDB-lite"/>
    </source>
</evidence>
<feature type="compositionally biased region" description="Basic and acidic residues" evidence="1">
    <location>
        <begin position="69"/>
        <end position="87"/>
    </location>
</feature>
<organism evidence="2 3">
    <name type="scientific">Sparus aurata</name>
    <name type="common">Gilthead sea bream</name>
    <dbReference type="NCBI Taxonomy" id="8175"/>
    <lineage>
        <taxon>Eukaryota</taxon>
        <taxon>Metazoa</taxon>
        <taxon>Chordata</taxon>
        <taxon>Craniata</taxon>
        <taxon>Vertebrata</taxon>
        <taxon>Euteleostomi</taxon>
        <taxon>Actinopterygii</taxon>
        <taxon>Neopterygii</taxon>
        <taxon>Teleostei</taxon>
        <taxon>Neoteleostei</taxon>
        <taxon>Acanthomorphata</taxon>
        <taxon>Eupercaria</taxon>
        <taxon>Spariformes</taxon>
        <taxon>Sparidae</taxon>
        <taxon>Sparus</taxon>
    </lineage>
</organism>